<evidence type="ECO:0000256" key="1">
    <source>
        <dbReference type="SAM" id="SignalP"/>
    </source>
</evidence>
<dbReference type="RefSeq" id="WP_034706606.1">
    <property type="nucleotide sequence ID" value="NZ_JPRO01000015.1"/>
</dbReference>
<feature type="signal peptide" evidence="1">
    <location>
        <begin position="1"/>
        <end position="18"/>
    </location>
</feature>
<dbReference type="OrthoDB" id="1251584at2"/>
<dbReference type="EMBL" id="JPRO01000015">
    <property type="protein sequence ID" value="KFF01712.1"/>
    <property type="molecule type" value="Genomic_DNA"/>
</dbReference>
<accession>A0A085ZB98</accession>
<evidence type="ECO:0000313" key="2">
    <source>
        <dbReference type="EMBL" id="KFF01712.1"/>
    </source>
</evidence>
<organism evidence="2 3">
    <name type="scientific">Chryseobacterium luteum</name>
    <dbReference type="NCBI Taxonomy" id="421531"/>
    <lineage>
        <taxon>Bacteria</taxon>
        <taxon>Pseudomonadati</taxon>
        <taxon>Bacteroidota</taxon>
        <taxon>Flavobacteriia</taxon>
        <taxon>Flavobacteriales</taxon>
        <taxon>Weeksellaceae</taxon>
        <taxon>Chryseobacterium group</taxon>
        <taxon>Chryseobacterium</taxon>
    </lineage>
</organism>
<evidence type="ECO:0000313" key="3">
    <source>
        <dbReference type="Proteomes" id="UP000028703"/>
    </source>
</evidence>
<dbReference type="AlphaFoldDB" id="A0A085ZB98"/>
<name>A0A085ZB98_9FLAO</name>
<sequence length="167" mass="17911">MKKLLTIAGLLFLSFAYAQGGPLVVNNYTSYDFHTRVTAANLTTPGCHFYVALDHPELVIPSGGSTSYNSFNIPGTYWKVATSSSPATLRPGSHPSLALGGVISLNTKWVISQFQFYKSGTALSSGAVGNTNYTCDPVPNVTTTPQGSVEWFTITSGGTTYTYLQMY</sequence>
<dbReference type="Proteomes" id="UP000028703">
    <property type="component" value="Unassembled WGS sequence"/>
</dbReference>
<keyword evidence="3" id="KW-1185">Reference proteome</keyword>
<dbReference type="STRING" id="421531.IX38_16725"/>
<dbReference type="eggNOG" id="ENOG503115U">
    <property type="taxonomic scope" value="Bacteria"/>
</dbReference>
<reference evidence="2 3" key="1">
    <citation type="submission" date="2014-07" db="EMBL/GenBank/DDBJ databases">
        <title>Genome of Chryseobacterium luteum DSM 18605.</title>
        <authorList>
            <person name="Stropko S.J."/>
            <person name="Pipes S.E."/>
            <person name="Newman J.D."/>
        </authorList>
    </citation>
    <scope>NUCLEOTIDE SEQUENCE [LARGE SCALE GENOMIC DNA]</scope>
    <source>
        <strain evidence="2 3">DSM 18605</strain>
    </source>
</reference>
<protein>
    <submittedName>
        <fullName evidence="2">Uncharacterized protein</fullName>
    </submittedName>
</protein>
<keyword evidence="1" id="KW-0732">Signal</keyword>
<comment type="caution">
    <text evidence="2">The sequence shown here is derived from an EMBL/GenBank/DDBJ whole genome shotgun (WGS) entry which is preliminary data.</text>
</comment>
<proteinExistence type="predicted"/>
<feature type="chain" id="PRO_5001800955" evidence="1">
    <location>
        <begin position="19"/>
        <end position="167"/>
    </location>
</feature>
<gene>
    <name evidence="2" type="ORF">IX38_16725</name>
</gene>